<evidence type="ECO:0000259" key="6">
    <source>
        <dbReference type="Pfam" id="PF00746"/>
    </source>
</evidence>
<name>A0ABN0KG77_9ENTE</name>
<keyword evidence="1" id="KW-0134">Cell wall</keyword>
<dbReference type="RefSeq" id="WP_010751714.1">
    <property type="nucleotide sequence ID" value="NZ_KB946285.1"/>
</dbReference>
<evidence type="ECO:0000256" key="2">
    <source>
        <dbReference type="ARBA" id="ARBA00022525"/>
    </source>
</evidence>
<proteinExistence type="predicted"/>
<dbReference type="Proteomes" id="UP000013866">
    <property type="component" value="Unassembled WGS sequence"/>
</dbReference>
<feature type="domain" description="Gram-positive cocci surface proteins LPxTG" evidence="6">
    <location>
        <begin position="120"/>
        <end position="157"/>
    </location>
</feature>
<dbReference type="InterPro" id="IPR041100">
    <property type="entry name" value="TQ"/>
</dbReference>
<comment type="caution">
    <text evidence="8">The sequence shown here is derived from an EMBL/GenBank/DDBJ whole genome shotgun (WGS) entry which is preliminary data.</text>
</comment>
<evidence type="ECO:0000256" key="5">
    <source>
        <dbReference type="SAM" id="Phobius"/>
    </source>
</evidence>
<dbReference type="Pfam" id="PF18202">
    <property type="entry name" value="TQ"/>
    <property type="match status" value="2"/>
</dbReference>
<reference evidence="8 9" key="1">
    <citation type="submission" date="2013-02" db="EMBL/GenBank/DDBJ databases">
        <title>The Genome Sequence of Enterococcus villorum ATCC_700913.</title>
        <authorList>
            <consortium name="The Broad Institute Genome Sequencing Platform"/>
            <consortium name="The Broad Institute Genome Sequencing Center for Infectious Disease"/>
            <person name="Earl A.M."/>
            <person name="Gilmore M.S."/>
            <person name="Lebreton F."/>
            <person name="Walker B."/>
            <person name="Young S.K."/>
            <person name="Zeng Q."/>
            <person name="Gargeya S."/>
            <person name="Fitzgerald M."/>
            <person name="Haas B."/>
            <person name="Abouelleil A."/>
            <person name="Alvarado L."/>
            <person name="Arachchi H.M."/>
            <person name="Berlin A.M."/>
            <person name="Chapman S.B."/>
            <person name="Dewar J."/>
            <person name="Goldberg J."/>
            <person name="Griggs A."/>
            <person name="Gujja S."/>
            <person name="Hansen M."/>
            <person name="Howarth C."/>
            <person name="Imamovic A."/>
            <person name="Larimer J."/>
            <person name="McCowan C."/>
            <person name="Murphy C."/>
            <person name="Neiman D."/>
            <person name="Pearson M."/>
            <person name="Priest M."/>
            <person name="Roberts A."/>
            <person name="Saif S."/>
            <person name="Shea T."/>
            <person name="Sisk P."/>
            <person name="Sykes S."/>
            <person name="Wortman J."/>
            <person name="Nusbaum C."/>
            <person name="Birren B."/>
        </authorList>
    </citation>
    <scope>NUCLEOTIDE SEQUENCE [LARGE SCALE GENOMIC DNA]</scope>
    <source>
        <strain evidence="8 9">ATCC 700913</strain>
    </source>
</reference>
<keyword evidence="5" id="KW-1133">Transmembrane helix</keyword>
<keyword evidence="4" id="KW-0572">Peptidoglycan-anchor</keyword>
<keyword evidence="5" id="KW-0812">Transmembrane</keyword>
<gene>
    <name evidence="8" type="ORF">UAO_01798</name>
</gene>
<feature type="domain" description="T-Q ester bond containing" evidence="7">
    <location>
        <begin position="1"/>
        <end position="59"/>
    </location>
</feature>
<evidence type="ECO:0000256" key="3">
    <source>
        <dbReference type="ARBA" id="ARBA00022729"/>
    </source>
</evidence>
<organism evidence="8 9">
    <name type="scientific">Enterococcus villorum ATCC 700913</name>
    <dbReference type="NCBI Taxonomy" id="1158604"/>
    <lineage>
        <taxon>Bacteria</taxon>
        <taxon>Bacillati</taxon>
        <taxon>Bacillota</taxon>
        <taxon>Bacilli</taxon>
        <taxon>Lactobacillales</taxon>
        <taxon>Enterococcaceae</taxon>
        <taxon>Enterococcus</taxon>
    </lineage>
</organism>
<evidence type="ECO:0000313" key="9">
    <source>
        <dbReference type="Proteomes" id="UP000013866"/>
    </source>
</evidence>
<evidence type="ECO:0000256" key="4">
    <source>
        <dbReference type="ARBA" id="ARBA00023088"/>
    </source>
</evidence>
<dbReference type="InterPro" id="IPR019931">
    <property type="entry name" value="LPXTG_anchor"/>
</dbReference>
<feature type="transmembrane region" description="Helical" evidence="5">
    <location>
        <begin position="134"/>
        <end position="154"/>
    </location>
</feature>
<feature type="non-terminal residue" evidence="8">
    <location>
        <position position="1"/>
    </location>
</feature>
<keyword evidence="9" id="KW-1185">Reference proteome</keyword>
<dbReference type="NCBIfam" id="NF033903">
    <property type="entry name" value="VaFE_rpt"/>
    <property type="match status" value="2"/>
</dbReference>
<accession>A0ABN0KG77</accession>
<dbReference type="EMBL" id="AJAN01000025">
    <property type="protein sequence ID" value="EOH89066.1"/>
    <property type="molecule type" value="Genomic_DNA"/>
</dbReference>
<dbReference type="Gene3D" id="2.60.40.3930">
    <property type="match status" value="2"/>
</dbReference>
<sequence>TASKTFTALEATGQEALVFDFNASALTGKKLVVFEELTQAGQLVATHSDLNDANQTVEVPTKPAEPTALKTPEIKTNATNAKENTKMIPAIEKAQVKDVVDYKHLLPGKEYDGKEVTASKTNQLLPATGEVKSILLVIVGFLLLVLSVLVLRYLSKNR</sequence>
<feature type="domain" description="T-Q ester bond containing" evidence="7">
    <location>
        <begin position="72"/>
        <end position="112"/>
    </location>
</feature>
<dbReference type="Pfam" id="PF00746">
    <property type="entry name" value="Gram_pos_anchor"/>
    <property type="match status" value="1"/>
</dbReference>
<evidence type="ECO:0000256" key="1">
    <source>
        <dbReference type="ARBA" id="ARBA00022512"/>
    </source>
</evidence>
<keyword evidence="2" id="KW-0964">Secreted</keyword>
<evidence type="ECO:0000259" key="7">
    <source>
        <dbReference type="Pfam" id="PF18202"/>
    </source>
</evidence>
<dbReference type="NCBIfam" id="TIGR01167">
    <property type="entry name" value="LPXTG_anchor"/>
    <property type="match status" value="1"/>
</dbReference>
<evidence type="ECO:0000313" key="8">
    <source>
        <dbReference type="EMBL" id="EOH89066.1"/>
    </source>
</evidence>
<keyword evidence="5" id="KW-0472">Membrane</keyword>
<keyword evidence="3" id="KW-0732">Signal</keyword>
<protein>
    <submittedName>
        <fullName evidence="8">LPXTG-domain-containing protein cell wall anchor domain</fullName>
    </submittedName>
</protein>